<protein>
    <submittedName>
        <fullName evidence="1">Uncharacterized protein</fullName>
    </submittedName>
</protein>
<evidence type="ECO:0000313" key="1">
    <source>
        <dbReference type="EMBL" id="KAB2758411.1"/>
    </source>
</evidence>
<proteinExistence type="predicted"/>
<gene>
    <name evidence="1" type="ORF">F9L04_24685</name>
</gene>
<comment type="caution">
    <text evidence="1">The sequence shown here is derived from an EMBL/GenBank/DDBJ whole genome shotgun (WGS) entry which is preliminary data.</text>
</comment>
<sequence length="119" mass="13541">MVGGDLPTREETQKIAMDFLAQAAPDLLPALKVSWIEPHDEPLRVTRNGKTDNLTLTGMKVKMRNTADGRWMWVIVGADRKVMVFERDIVWITFPGHRGTEKWLHDSWLAEKGIDARAS</sequence>
<dbReference type="EMBL" id="WBWS01000044">
    <property type="protein sequence ID" value="KAB2758411.1"/>
    <property type="molecule type" value="Genomic_DNA"/>
</dbReference>
<accession>A0A6L3YZM7</accession>
<dbReference type="AlphaFoldDB" id="A0A6L3YZM7"/>
<name>A0A6L3YZM7_BRUAN</name>
<evidence type="ECO:0000313" key="2">
    <source>
        <dbReference type="Proteomes" id="UP000481876"/>
    </source>
</evidence>
<dbReference type="Proteomes" id="UP000481876">
    <property type="component" value="Unassembled WGS sequence"/>
</dbReference>
<organism evidence="1 2">
    <name type="scientific">Brucella anthropi</name>
    <name type="common">Ochrobactrum anthropi</name>
    <dbReference type="NCBI Taxonomy" id="529"/>
    <lineage>
        <taxon>Bacteria</taxon>
        <taxon>Pseudomonadati</taxon>
        <taxon>Pseudomonadota</taxon>
        <taxon>Alphaproteobacteria</taxon>
        <taxon>Hyphomicrobiales</taxon>
        <taxon>Brucellaceae</taxon>
        <taxon>Brucella/Ochrobactrum group</taxon>
        <taxon>Brucella</taxon>
    </lineage>
</organism>
<reference evidence="1 2" key="1">
    <citation type="submission" date="2019-09" db="EMBL/GenBank/DDBJ databases">
        <title>Taxonomic organization of the family Brucellaceae based on a phylogenomic approach.</title>
        <authorList>
            <person name="Leclercq S."/>
            <person name="Cloeckaert A."/>
            <person name="Zygmunt M.S."/>
        </authorList>
    </citation>
    <scope>NUCLEOTIDE SEQUENCE [LARGE SCALE GENOMIC DNA]</scope>
    <source>
        <strain evidence="1 2">LMG 3313</strain>
    </source>
</reference>